<dbReference type="EMBL" id="CP001219">
    <property type="protein sequence ID" value="ACK79333.1"/>
    <property type="molecule type" value="Genomic_DNA"/>
</dbReference>
<accession>B7J7Z0</accession>
<dbReference type="KEGG" id="afr:AFE_1041"/>
<keyword evidence="1" id="KW-0472">Membrane</keyword>
<proteinExistence type="predicted"/>
<keyword evidence="3" id="KW-1185">Reference proteome</keyword>
<keyword evidence="1" id="KW-1133">Transmembrane helix</keyword>
<protein>
    <submittedName>
        <fullName evidence="2">Uncharacterized protein</fullName>
    </submittedName>
</protein>
<feature type="transmembrane region" description="Helical" evidence="1">
    <location>
        <begin position="34"/>
        <end position="51"/>
    </location>
</feature>
<name>B7J7Z0_ACIF2</name>
<evidence type="ECO:0000256" key="1">
    <source>
        <dbReference type="SAM" id="Phobius"/>
    </source>
</evidence>
<dbReference type="Proteomes" id="UP000001362">
    <property type="component" value="Chromosome"/>
</dbReference>
<reference evidence="2 3" key="1">
    <citation type="journal article" date="2008" name="BMC Genomics">
        <title>Acidithiobacillus ferrooxidans metabolism: from genome sequence to industrial applications.</title>
        <authorList>
            <person name="Valdes J."/>
            <person name="Pedroso I."/>
            <person name="Quatrini R."/>
            <person name="Dodson R.J."/>
            <person name="Tettelin H."/>
            <person name="Blake R.II."/>
            <person name="Eisen J.A."/>
            <person name="Holmes D.S."/>
        </authorList>
    </citation>
    <scope>NUCLEOTIDE SEQUENCE [LARGE SCALE GENOMIC DNA]</scope>
    <source>
        <strain evidence="3">ATCC 23270 / DSM 14882 / CIP 104768 / NCIMB 8455</strain>
    </source>
</reference>
<evidence type="ECO:0000313" key="3">
    <source>
        <dbReference type="Proteomes" id="UP000001362"/>
    </source>
</evidence>
<organism evidence="2 3">
    <name type="scientific">Acidithiobacillus ferrooxidans (strain ATCC 23270 / DSM 14882 / CIP 104768 / NCIMB 8455)</name>
    <name type="common">Ferrobacillus ferrooxidans (strain ATCC 23270)</name>
    <dbReference type="NCBI Taxonomy" id="243159"/>
    <lineage>
        <taxon>Bacteria</taxon>
        <taxon>Pseudomonadati</taxon>
        <taxon>Pseudomonadota</taxon>
        <taxon>Acidithiobacillia</taxon>
        <taxon>Acidithiobacillales</taxon>
        <taxon>Acidithiobacillaceae</taxon>
        <taxon>Acidithiobacillus</taxon>
    </lineage>
</organism>
<dbReference type="PaxDb" id="243159-AFE_1041"/>
<sequence>MDSETWTDRKTAIMAAKRYLRQKRQERCRDRGRWVGGATAMLAIGVILVKLRRHL</sequence>
<keyword evidence="1" id="KW-0812">Transmembrane</keyword>
<gene>
    <name evidence="2" type="ordered locus">AFE_1041</name>
</gene>
<evidence type="ECO:0000313" key="2">
    <source>
        <dbReference type="EMBL" id="ACK79333.1"/>
    </source>
</evidence>
<dbReference type="HOGENOM" id="CLU_3021308_0_0_6"/>
<dbReference type="AlphaFoldDB" id="B7J7Z0"/>